<dbReference type="Pfam" id="PF09179">
    <property type="entry name" value="TilS"/>
    <property type="match status" value="1"/>
</dbReference>
<name>A0A848G030_9RHOO</name>
<dbReference type="InterPro" id="IPR015262">
    <property type="entry name" value="tRNA_Ile_lys_synt_subst-bd"/>
</dbReference>
<dbReference type="SUPFAM" id="SSF52402">
    <property type="entry name" value="Adenine nucleotide alpha hydrolases-like"/>
    <property type="match status" value="1"/>
</dbReference>
<dbReference type="Pfam" id="PF11734">
    <property type="entry name" value="TilS_C"/>
    <property type="match status" value="1"/>
</dbReference>
<keyword evidence="6 8" id="KW-0067">ATP-binding</keyword>
<dbReference type="AlphaFoldDB" id="A0A848G030"/>
<dbReference type="GO" id="GO:0032267">
    <property type="term" value="F:tRNA(Ile)-lysidine synthase activity"/>
    <property type="evidence" value="ECO:0007669"/>
    <property type="project" value="UniProtKB-EC"/>
</dbReference>
<evidence type="ECO:0000259" key="9">
    <source>
        <dbReference type="SMART" id="SM00977"/>
    </source>
</evidence>
<dbReference type="Proteomes" id="UP000580043">
    <property type="component" value="Unassembled WGS sequence"/>
</dbReference>
<keyword evidence="3 8" id="KW-0436">Ligase</keyword>
<comment type="catalytic activity">
    <reaction evidence="7 8">
        <text>cytidine(34) in tRNA(Ile2) + L-lysine + ATP = lysidine(34) in tRNA(Ile2) + AMP + diphosphate + H(+)</text>
        <dbReference type="Rhea" id="RHEA:43744"/>
        <dbReference type="Rhea" id="RHEA-COMP:10625"/>
        <dbReference type="Rhea" id="RHEA-COMP:10670"/>
        <dbReference type="ChEBI" id="CHEBI:15378"/>
        <dbReference type="ChEBI" id="CHEBI:30616"/>
        <dbReference type="ChEBI" id="CHEBI:32551"/>
        <dbReference type="ChEBI" id="CHEBI:33019"/>
        <dbReference type="ChEBI" id="CHEBI:82748"/>
        <dbReference type="ChEBI" id="CHEBI:83665"/>
        <dbReference type="ChEBI" id="CHEBI:456215"/>
        <dbReference type="EC" id="6.3.4.19"/>
    </reaction>
</comment>
<gene>
    <name evidence="8 10" type="primary">tilS</name>
    <name evidence="10" type="ORF">HHL15_02615</name>
</gene>
<accession>A0A848G030</accession>
<comment type="domain">
    <text evidence="8">The N-terminal region contains the highly conserved SGGXDS motif, predicted to be a P-loop motif involved in ATP binding.</text>
</comment>
<dbReference type="InterPro" id="IPR012094">
    <property type="entry name" value="tRNA_Ile_lys_synt"/>
</dbReference>
<organism evidence="10 11">
    <name type="scientific">Zoogloea dura</name>
    <dbReference type="NCBI Taxonomy" id="2728840"/>
    <lineage>
        <taxon>Bacteria</taxon>
        <taxon>Pseudomonadati</taxon>
        <taxon>Pseudomonadota</taxon>
        <taxon>Betaproteobacteria</taxon>
        <taxon>Rhodocyclales</taxon>
        <taxon>Zoogloeaceae</taxon>
        <taxon>Zoogloea</taxon>
    </lineage>
</organism>
<comment type="subcellular location">
    <subcellularLocation>
        <location evidence="1 8">Cytoplasm</location>
    </subcellularLocation>
</comment>
<evidence type="ECO:0000313" key="10">
    <source>
        <dbReference type="EMBL" id="NML24622.1"/>
    </source>
</evidence>
<dbReference type="InterPro" id="IPR012795">
    <property type="entry name" value="tRNA_Ile_lys_synt_N"/>
</dbReference>
<keyword evidence="4 8" id="KW-0819">tRNA processing</keyword>
<dbReference type="SUPFAM" id="SSF82829">
    <property type="entry name" value="MesJ substrate recognition domain-like"/>
    <property type="match status" value="1"/>
</dbReference>
<dbReference type="Gene3D" id="3.40.50.620">
    <property type="entry name" value="HUPs"/>
    <property type="match status" value="1"/>
</dbReference>
<dbReference type="EMBL" id="JABBGA010000001">
    <property type="protein sequence ID" value="NML24622.1"/>
    <property type="molecule type" value="Genomic_DNA"/>
</dbReference>
<dbReference type="CDD" id="cd01992">
    <property type="entry name" value="TilS_N"/>
    <property type="match status" value="1"/>
</dbReference>
<evidence type="ECO:0000256" key="6">
    <source>
        <dbReference type="ARBA" id="ARBA00022840"/>
    </source>
</evidence>
<dbReference type="NCBIfam" id="TIGR02433">
    <property type="entry name" value="lysidine_TilS_C"/>
    <property type="match status" value="1"/>
</dbReference>
<comment type="similarity">
    <text evidence="8">Belongs to the tRNA(Ile)-lysidine synthase family.</text>
</comment>
<feature type="binding site" evidence="8">
    <location>
        <begin position="6"/>
        <end position="11"/>
    </location>
    <ligand>
        <name>ATP</name>
        <dbReference type="ChEBI" id="CHEBI:30616"/>
    </ligand>
</feature>
<evidence type="ECO:0000256" key="8">
    <source>
        <dbReference type="HAMAP-Rule" id="MF_01161"/>
    </source>
</evidence>
<dbReference type="PANTHER" id="PTHR43033:SF1">
    <property type="entry name" value="TRNA(ILE)-LYSIDINE SYNTHASE-RELATED"/>
    <property type="match status" value="1"/>
</dbReference>
<evidence type="ECO:0000256" key="4">
    <source>
        <dbReference type="ARBA" id="ARBA00022694"/>
    </source>
</evidence>
<sequence length="419" mass="45163">MRVGFSGGLDSTVLLHVLAGLREEFGFVLSAAHVSHGLVAGSEAWGEHCRAFCGGLGVVFEQFDVQVDRRHPGGLEAAARDARRQALSPPGDDALLVLAQHRNDQAETVLFRLLRGAGVKGGAGMRPFASRGEGAAVWRPLLEVPRATLQAYALSHGLGWIEDPSNADDTFSRNFLRLRALPLLETRFPAAAASLARSARLLDEGAALLDDLADLDLAAMRLADGRYGVAPAWALSASRLRNVLRRVLAMAGEALPDEERLSELERQFRLPSAQEGWRGELGGVAVCVYRAAWWIERRGFDEAPRACLWTGQAELDWQGASLRFLATRGEGLAAARLAEGACELRRRAGGERMVLQPGGPSRSLKNLFQEAGVPPWQRPGLPLLWVDGQLAWVAGVGVAAAFRCPPGEAGLLPWWTGAL</sequence>
<dbReference type="GO" id="GO:0006400">
    <property type="term" value="P:tRNA modification"/>
    <property type="evidence" value="ECO:0007669"/>
    <property type="project" value="UniProtKB-UniRule"/>
</dbReference>
<dbReference type="SUPFAM" id="SSF56037">
    <property type="entry name" value="PheT/TilS domain"/>
    <property type="match status" value="1"/>
</dbReference>
<reference evidence="10 11" key="1">
    <citation type="submission" date="2020-04" db="EMBL/GenBank/DDBJ databases">
        <title>Zoogloea sp. G-4-1-14 isolated from soil.</title>
        <authorList>
            <person name="Dahal R.H."/>
        </authorList>
    </citation>
    <scope>NUCLEOTIDE SEQUENCE [LARGE SCALE GENOMIC DNA]</scope>
    <source>
        <strain evidence="10 11">G-4-1-14</strain>
    </source>
</reference>
<dbReference type="GO" id="GO:0005737">
    <property type="term" value="C:cytoplasm"/>
    <property type="evidence" value="ECO:0007669"/>
    <property type="project" value="UniProtKB-SubCell"/>
</dbReference>
<dbReference type="PANTHER" id="PTHR43033">
    <property type="entry name" value="TRNA(ILE)-LYSIDINE SYNTHASE-RELATED"/>
    <property type="match status" value="1"/>
</dbReference>
<proteinExistence type="inferred from homology"/>
<dbReference type="EC" id="6.3.4.19" evidence="8"/>
<comment type="caution">
    <text evidence="10">The sequence shown here is derived from an EMBL/GenBank/DDBJ whole genome shotgun (WGS) entry which is preliminary data.</text>
</comment>
<keyword evidence="11" id="KW-1185">Reference proteome</keyword>
<keyword evidence="5 8" id="KW-0547">Nucleotide-binding</keyword>
<dbReference type="SMART" id="SM00977">
    <property type="entry name" value="TilS_C"/>
    <property type="match status" value="1"/>
</dbReference>
<feature type="domain" description="Lysidine-tRNA(Ile) synthetase C-terminal" evidence="9">
    <location>
        <begin position="342"/>
        <end position="414"/>
    </location>
</feature>
<dbReference type="InterPro" id="IPR012796">
    <property type="entry name" value="Lysidine-tRNA-synth_C"/>
</dbReference>
<dbReference type="HAMAP" id="MF_01161">
    <property type="entry name" value="tRNA_Ile_lys_synt"/>
    <property type="match status" value="1"/>
</dbReference>
<evidence type="ECO:0000256" key="2">
    <source>
        <dbReference type="ARBA" id="ARBA00022490"/>
    </source>
</evidence>
<keyword evidence="2 8" id="KW-0963">Cytoplasm</keyword>
<comment type="function">
    <text evidence="8">Ligates lysine onto the cytidine present at position 34 of the AUA codon-specific tRNA(Ile) that contains the anticodon CAU, in an ATP-dependent manner. Cytidine is converted to lysidine, thus changing the amino acid specificity of the tRNA from methionine to isoleucine.</text>
</comment>
<evidence type="ECO:0000256" key="5">
    <source>
        <dbReference type="ARBA" id="ARBA00022741"/>
    </source>
</evidence>
<evidence type="ECO:0000313" key="11">
    <source>
        <dbReference type="Proteomes" id="UP000580043"/>
    </source>
</evidence>
<evidence type="ECO:0000256" key="3">
    <source>
        <dbReference type="ARBA" id="ARBA00022598"/>
    </source>
</evidence>
<protein>
    <recommendedName>
        <fullName evidence="8">tRNA(Ile)-lysidine synthase</fullName>
        <ecNumber evidence="8">6.3.4.19</ecNumber>
    </recommendedName>
    <alternativeName>
        <fullName evidence="8">tRNA(Ile)-2-lysyl-cytidine synthase</fullName>
    </alternativeName>
    <alternativeName>
        <fullName evidence="8">tRNA(Ile)-lysidine synthetase</fullName>
    </alternativeName>
</protein>
<dbReference type="InterPro" id="IPR011063">
    <property type="entry name" value="TilS/TtcA_N"/>
</dbReference>
<dbReference type="Pfam" id="PF01171">
    <property type="entry name" value="ATP_bind_3"/>
    <property type="match status" value="1"/>
</dbReference>
<evidence type="ECO:0000256" key="7">
    <source>
        <dbReference type="ARBA" id="ARBA00048539"/>
    </source>
</evidence>
<dbReference type="InterPro" id="IPR014729">
    <property type="entry name" value="Rossmann-like_a/b/a_fold"/>
</dbReference>
<evidence type="ECO:0000256" key="1">
    <source>
        <dbReference type="ARBA" id="ARBA00004496"/>
    </source>
</evidence>
<dbReference type="Gene3D" id="1.20.59.20">
    <property type="match status" value="1"/>
</dbReference>
<dbReference type="NCBIfam" id="TIGR02432">
    <property type="entry name" value="lysidine_TilS_N"/>
    <property type="match status" value="1"/>
</dbReference>
<dbReference type="GO" id="GO:0005524">
    <property type="term" value="F:ATP binding"/>
    <property type="evidence" value="ECO:0007669"/>
    <property type="project" value="UniProtKB-UniRule"/>
</dbReference>